<accession>A0A194QBD4</accession>
<keyword evidence="4" id="KW-1185">Reference proteome</keyword>
<dbReference type="Proteomes" id="UP000053268">
    <property type="component" value="Unassembled WGS sequence"/>
</dbReference>
<evidence type="ECO:0000313" key="4">
    <source>
        <dbReference type="Proteomes" id="UP000053268"/>
    </source>
</evidence>
<feature type="domain" description="Kazal-like" evidence="2">
    <location>
        <begin position="18"/>
        <end position="65"/>
    </location>
</feature>
<dbReference type="PROSITE" id="PS51465">
    <property type="entry name" value="KAZAL_2"/>
    <property type="match status" value="1"/>
</dbReference>
<proteinExistence type="predicted"/>
<dbReference type="EMBL" id="KQ459460">
    <property type="protein sequence ID" value="KPJ00741.1"/>
    <property type="molecule type" value="Genomic_DNA"/>
</dbReference>
<evidence type="ECO:0000259" key="2">
    <source>
        <dbReference type="PROSITE" id="PS51465"/>
    </source>
</evidence>
<name>A0A194QBD4_PAPXU</name>
<feature type="chain" id="PRO_5008264209" description="Kazal-like domain-containing protein" evidence="1">
    <location>
        <begin position="20"/>
        <end position="75"/>
    </location>
</feature>
<dbReference type="Gene3D" id="3.30.60.30">
    <property type="match status" value="1"/>
</dbReference>
<evidence type="ECO:0000313" key="3">
    <source>
        <dbReference type="EMBL" id="KPJ00741.1"/>
    </source>
</evidence>
<reference evidence="3 4" key="1">
    <citation type="journal article" date="2015" name="Nat. Commun.">
        <title>Outbred genome sequencing and CRISPR/Cas9 gene editing in butterflies.</title>
        <authorList>
            <person name="Li X."/>
            <person name="Fan D."/>
            <person name="Zhang W."/>
            <person name="Liu G."/>
            <person name="Zhang L."/>
            <person name="Zhao L."/>
            <person name="Fang X."/>
            <person name="Chen L."/>
            <person name="Dong Y."/>
            <person name="Chen Y."/>
            <person name="Ding Y."/>
            <person name="Zhao R."/>
            <person name="Feng M."/>
            <person name="Zhu Y."/>
            <person name="Feng Y."/>
            <person name="Jiang X."/>
            <person name="Zhu D."/>
            <person name="Xiang H."/>
            <person name="Feng X."/>
            <person name="Li S."/>
            <person name="Wang J."/>
            <person name="Zhang G."/>
            <person name="Kronforst M.R."/>
            <person name="Wang W."/>
        </authorList>
    </citation>
    <scope>NUCLEOTIDE SEQUENCE [LARGE SCALE GENOMIC DNA]</scope>
    <source>
        <strain evidence="3">Ya'a_city_454_Px</strain>
        <tissue evidence="3">Whole body</tissue>
    </source>
</reference>
<dbReference type="InterPro" id="IPR036058">
    <property type="entry name" value="Kazal_dom_sf"/>
</dbReference>
<organism evidence="3 4">
    <name type="scientific">Papilio xuthus</name>
    <name type="common">Asian swallowtail butterfly</name>
    <dbReference type="NCBI Taxonomy" id="66420"/>
    <lineage>
        <taxon>Eukaryota</taxon>
        <taxon>Metazoa</taxon>
        <taxon>Ecdysozoa</taxon>
        <taxon>Arthropoda</taxon>
        <taxon>Hexapoda</taxon>
        <taxon>Insecta</taxon>
        <taxon>Pterygota</taxon>
        <taxon>Neoptera</taxon>
        <taxon>Endopterygota</taxon>
        <taxon>Lepidoptera</taxon>
        <taxon>Glossata</taxon>
        <taxon>Ditrysia</taxon>
        <taxon>Papilionoidea</taxon>
        <taxon>Papilionidae</taxon>
        <taxon>Papilioninae</taxon>
        <taxon>Papilio</taxon>
    </lineage>
</organism>
<feature type="signal peptide" evidence="1">
    <location>
        <begin position="1"/>
        <end position="19"/>
    </location>
</feature>
<dbReference type="InterPro" id="IPR002350">
    <property type="entry name" value="Kazal_dom"/>
</dbReference>
<evidence type="ECO:0000256" key="1">
    <source>
        <dbReference type="SAM" id="SignalP"/>
    </source>
</evidence>
<keyword evidence="1" id="KW-0732">Signal</keyword>
<dbReference type="CDD" id="cd00104">
    <property type="entry name" value="KAZAL_FS"/>
    <property type="match status" value="1"/>
</dbReference>
<dbReference type="SUPFAM" id="SSF100895">
    <property type="entry name" value="Kazal-type serine protease inhibitors"/>
    <property type="match status" value="1"/>
</dbReference>
<dbReference type="Pfam" id="PF07648">
    <property type="entry name" value="Kazal_2"/>
    <property type="match status" value="1"/>
</dbReference>
<sequence length="75" mass="8168">MFGNLVLSIIFFAMYLTDADDSSCVCSTLFSPVCATNGRTYSNRCRYASIGSHRTHLTHRLNGFILSLDAGGADN</sequence>
<dbReference type="AlphaFoldDB" id="A0A194QBD4"/>
<gene>
    <name evidence="3" type="ORF">RR46_07580</name>
</gene>
<protein>
    <recommendedName>
        <fullName evidence="2">Kazal-like domain-containing protein</fullName>
    </recommendedName>
</protein>